<dbReference type="RefSeq" id="WP_185175733.1">
    <property type="nucleotide sequence ID" value="NZ_CP059404.1"/>
</dbReference>
<dbReference type="InterPro" id="IPR041685">
    <property type="entry name" value="AAA_GajA/Old/RecF-like"/>
</dbReference>
<evidence type="ECO:0000313" key="4">
    <source>
        <dbReference type="Proteomes" id="UP000515743"/>
    </source>
</evidence>
<gene>
    <name evidence="3" type="ORF">H0194_10025</name>
</gene>
<dbReference type="KEGG" id="cik:H0194_10025"/>
<organism evidence="3 4">
    <name type="scientific">Corynebacterium incognita</name>
    <dbReference type="NCBI Taxonomy" id="2754725"/>
    <lineage>
        <taxon>Bacteria</taxon>
        <taxon>Bacillati</taxon>
        <taxon>Actinomycetota</taxon>
        <taxon>Actinomycetes</taxon>
        <taxon>Mycobacteriales</taxon>
        <taxon>Corynebacteriaceae</taxon>
        <taxon>Corynebacterium</taxon>
    </lineage>
</organism>
<protein>
    <submittedName>
        <fullName evidence="3">AAA family ATPase</fullName>
    </submittedName>
</protein>
<feature type="coiled-coil region" evidence="1">
    <location>
        <begin position="205"/>
        <end position="290"/>
    </location>
</feature>
<keyword evidence="1" id="KW-0175">Coiled coil</keyword>
<name>A0A7G7CP42_9CORY</name>
<reference evidence="3 4" key="1">
    <citation type="submission" date="2020-07" db="EMBL/GenBank/DDBJ databases">
        <title>Complete genome and description of Corynebacterium incognita strain Marseille-Q3630 sp. nov.</title>
        <authorList>
            <person name="Boxberger M."/>
        </authorList>
    </citation>
    <scope>NUCLEOTIDE SEQUENCE [LARGE SCALE GENOMIC DNA]</scope>
    <source>
        <strain evidence="3 4">Marseille-Q3630</strain>
    </source>
</reference>
<feature type="coiled-coil region" evidence="1">
    <location>
        <begin position="487"/>
        <end position="611"/>
    </location>
</feature>
<dbReference type="PANTHER" id="PTHR41259">
    <property type="entry name" value="DOUBLE-STRAND BREAK REPAIR RAD50 ATPASE, PUTATIVE-RELATED"/>
    <property type="match status" value="1"/>
</dbReference>
<feature type="coiled-coil region" evidence="1">
    <location>
        <begin position="687"/>
        <end position="759"/>
    </location>
</feature>
<dbReference type="EMBL" id="CP059404">
    <property type="protein sequence ID" value="QNE89358.1"/>
    <property type="molecule type" value="Genomic_DNA"/>
</dbReference>
<dbReference type="Proteomes" id="UP000515743">
    <property type="component" value="Chromosome"/>
</dbReference>
<dbReference type="Pfam" id="PF13175">
    <property type="entry name" value="AAA_15"/>
    <property type="match status" value="1"/>
</dbReference>
<accession>A0A7G7CP42</accession>
<feature type="domain" description="Endonuclease GajA/Old nuclease/RecF-like AAA" evidence="2">
    <location>
        <begin position="1"/>
        <end position="155"/>
    </location>
</feature>
<evidence type="ECO:0000259" key="2">
    <source>
        <dbReference type="Pfam" id="PF13175"/>
    </source>
</evidence>
<sequence>MKLHSIEIENMRSIERLRLDDIPDNGVLVISGPNESGKSTIAEAINLVLNTKHTTKHKDVMAMGTVGKDAPLTVRLEATVGPYRFTVLKQFLKQRKCELTITAPQRRELRGEEAHDELQRILDEYVDASLRETLFMRQDDLNDGIAAAGIPSVSAALGEAARVSTAVDDPRDSESQVELGQHDTELFQEVERRYFQFFSKTGKPVKEYAKAQDNLEQAENALEEARRSVAELEGDVEAHREQSLRLESARRSLPEAQREYEAYSVELDALEAVERKLELAINQVSRQEALRDNAAAKVAERRHLRDVLAEKEAAVVAIEEKFPALKERATVEENTITALNKELEEKRGAVDSAKAARKEAAAAVHLAQNRDRAAQLRDTLQAIDGIDADMAAAQEKLAALAPRVKDKDVDTAEQLRNTADQLRERISASAAKLRVTSTGEDTLNVDGVEHVVSVSGDELVVELGAGTEITVGSLRAVFDPGRTARELEKDRAERTRVEEEFAQLIERFGVESLAELRQQKREQDELEQEINGLKRQRAAVVSTLRGSDSSQADVAALRAELKAIEAAIEQHQEVATSSGEELTLDAARRALDEAEQAVDDAAAAVDAVGAQLEPWQARKATIALSEANAQRAGVIEAREEARQVLNTAVESNSDEDLNTAVEEAEASLAAACRERDTQRAVLEEKDVEQLRRRATAAETAVATHKETIENAALKLAGLEARISHAAGAEEELQRAEMRVEQFSAEAASLERQARAVKLLRETLVRHRDAARARYAAPFVSRLAGLASVVFGKGVNFELDDELNVVSRTKDGRTVELGALSGGAKEQLRMLTRFAIADLVADSSSTDQESNSRRIGGREPVPVIVDDALGSTDTGRLLDMAAVFNAVGANNQVVVFTCVPERYSGVRDKTERSMRELKLA</sequence>
<dbReference type="InterPro" id="IPR027417">
    <property type="entry name" value="P-loop_NTPase"/>
</dbReference>
<evidence type="ECO:0000256" key="1">
    <source>
        <dbReference type="SAM" id="Coils"/>
    </source>
</evidence>
<feature type="coiled-coil region" evidence="1">
    <location>
        <begin position="326"/>
        <end position="356"/>
    </location>
</feature>
<dbReference type="PANTHER" id="PTHR41259:SF1">
    <property type="entry name" value="DOUBLE-STRAND BREAK REPAIR RAD50 ATPASE, PUTATIVE-RELATED"/>
    <property type="match status" value="1"/>
</dbReference>
<dbReference type="AlphaFoldDB" id="A0A7G7CP42"/>
<dbReference type="SUPFAM" id="SSF52540">
    <property type="entry name" value="P-loop containing nucleoside triphosphate hydrolases"/>
    <property type="match status" value="2"/>
</dbReference>
<keyword evidence="4" id="KW-1185">Reference proteome</keyword>
<dbReference type="Gene3D" id="3.40.50.300">
    <property type="entry name" value="P-loop containing nucleotide triphosphate hydrolases"/>
    <property type="match status" value="2"/>
</dbReference>
<proteinExistence type="predicted"/>
<evidence type="ECO:0000313" key="3">
    <source>
        <dbReference type="EMBL" id="QNE89358.1"/>
    </source>
</evidence>
<feature type="coiled-coil region" evidence="1">
    <location>
        <begin position="405"/>
        <end position="432"/>
    </location>
</feature>